<organism evidence="1 2">
    <name type="scientific">Hyalomma asiaticum</name>
    <name type="common">Tick</name>
    <dbReference type="NCBI Taxonomy" id="266040"/>
    <lineage>
        <taxon>Eukaryota</taxon>
        <taxon>Metazoa</taxon>
        <taxon>Ecdysozoa</taxon>
        <taxon>Arthropoda</taxon>
        <taxon>Chelicerata</taxon>
        <taxon>Arachnida</taxon>
        <taxon>Acari</taxon>
        <taxon>Parasitiformes</taxon>
        <taxon>Ixodida</taxon>
        <taxon>Ixodoidea</taxon>
        <taxon>Ixodidae</taxon>
        <taxon>Hyalomminae</taxon>
        <taxon>Hyalomma</taxon>
    </lineage>
</organism>
<evidence type="ECO:0000313" key="1">
    <source>
        <dbReference type="EMBL" id="KAH6929558.1"/>
    </source>
</evidence>
<name>A0ACB7S467_HYAAI</name>
<reference evidence="1" key="1">
    <citation type="submission" date="2020-05" db="EMBL/GenBank/DDBJ databases">
        <title>Large-scale comparative analyses of tick genomes elucidate their genetic diversity and vector capacities.</title>
        <authorList>
            <person name="Jia N."/>
            <person name="Wang J."/>
            <person name="Shi W."/>
            <person name="Du L."/>
            <person name="Sun Y."/>
            <person name="Zhan W."/>
            <person name="Jiang J."/>
            <person name="Wang Q."/>
            <person name="Zhang B."/>
            <person name="Ji P."/>
            <person name="Sakyi L.B."/>
            <person name="Cui X."/>
            <person name="Yuan T."/>
            <person name="Jiang B."/>
            <person name="Yang W."/>
            <person name="Lam T.T.-Y."/>
            <person name="Chang Q."/>
            <person name="Ding S."/>
            <person name="Wang X."/>
            <person name="Zhu J."/>
            <person name="Ruan X."/>
            <person name="Zhao L."/>
            <person name="Wei J."/>
            <person name="Que T."/>
            <person name="Du C."/>
            <person name="Cheng J."/>
            <person name="Dai P."/>
            <person name="Han X."/>
            <person name="Huang E."/>
            <person name="Gao Y."/>
            <person name="Liu J."/>
            <person name="Shao H."/>
            <person name="Ye R."/>
            <person name="Li L."/>
            <person name="Wei W."/>
            <person name="Wang X."/>
            <person name="Wang C."/>
            <person name="Yang T."/>
            <person name="Huo Q."/>
            <person name="Li W."/>
            <person name="Guo W."/>
            <person name="Chen H."/>
            <person name="Zhou L."/>
            <person name="Ni X."/>
            <person name="Tian J."/>
            <person name="Zhou Y."/>
            <person name="Sheng Y."/>
            <person name="Liu T."/>
            <person name="Pan Y."/>
            <person name="Xia L."/>
            <person name="Li J."/>
            <person name="Zhao F."/>
            <person name="Cao W."/>
        </authorList>
    </citation>
    <scope>NUCLEOTIDE SEQUENCE</scope>
    <source>
        <strain evidence="1">Hyas-2018</strain>
    </source>
</reference>
<gene>
    <name evidence="1" type="ORF">HPB50_002766</name>
</gene>
<proteinExistence type="predicted"/>
<keyword evidence="2" id="KW-1185">Reference proteome</keyword>
<sequence>MGLSSTVFWVGHFVSAWVVSGVEAAFAIILTTMTTETYMPANDIDDVPTSDKERRQRKEIAEQYVRVYENNPEDTKYLESADGSLVLASFATFLTSYTLLALLIACMFPMGRWAMLIAFGLYFVLPMLHGEKLSFLAGQSLFGYFTQAREEKLRTGFYPNVAFSRIVKIMGIFDDFEKCATRPSSRKRPCTDNSRGRPCKFDGGGENITSEECLEFGLTTTISMRNSQSQPDTSSQASSTQRGNANSASRRSR</sequence>
<accession>A0ACB7S467</accession>
<dbReference type="EMBL" id="CM023485">
    <property type="protein sequence ID" value="KAH6929558.1"/>
    <property type="molecule type" value="Genomic_DNA"/>
</dbReference>
<protein>
    <submittedName>
        <fullName evidence="1">Uncharacterized protein</fullName>
    </submittedName>
</protein>
<dbReference type="Proteomes" id="UP000821845">
    <property type="component" value="Chromosome 5"/>
</dbReference>
<comment type="caution">
    <text evidence="1">The sequence shown here is derived from an EMBL/GenBank/DDBJ whole genome shotgun (WGS) entry which is preliminary data.</text>
</comment>
<evidence type="ECO:0000313" key="2">
    <source>
        <dbReference type="Proteomes" id="UP000821845"/>
    </source>
</evidence>